<feature type="transmembrane region" description="Helical" evidence="8">
    <location>
        <begin position="68"/>
        <end position="88"/>
    </location>
</feature>
<evidence type="ECO:0000256" key="4">
    <source>
        <dbReference type="ARBA" id="ARBA00022475"/>
    </source>
</evidence>
<feature type="transmembrane region" description="Helical" evidence="8">
    <location>
        <begin position="287"/>
        <end position="308"/>
    </location>
</feature>
<dbReference type="PANTHER" id="PTHR30472:SF67">
    <property type="entry name" value="PERMEASE OF ABC TRANSPORTER-RELATED"/>
    <property type="match status" value="1"/>
</dbReference>
<evidence type="ECO:0000256" key="7">
    <source>
        <dbReference type="ARBA" id="ARBA00023136"/>
    </source>
</evidence>
<evidence type="ECO:0000256" key="5">
    <source>
        <dbReference type="ARBA" id="ARBA00022692"/>
    </source>
</evidence>
<dbReference type="RefSeq" id="WP_250199921.1">
    <property type="nucleotide sequence ID" value="NZ_CP097636.1"/>
</dbReference>
<dbReference type="Pfam" id="PF01032">
    <property type="entry name" value="FecCD"/>
    <property type="match status" value="1"/>
</dbReference>
<feature type="transmembrane region" description="Helical" evidence="8">
    <location>
        <begin position="251"/>
        <end position="275"/>
    </location>
</feature>
<dbReference type="SUPFAM" id="SSF81345">
    <property type="entry name" value="ABC transporter involved in vitamin B12 uptake, BtuC"/>
    <property type="match status" value="1"/>
</dbReference>
<keyword evidence="7 8" id="KW-0472">Membrane</keyword>
<protein>
    <submittedName>
        <fullName evidence="9">Iron ABC transporter permease</fullName>
    </submittedName>
</protein>
<reference evidence="9" key="1">
    <citation type="submission" date="2022-05" db="EMBL/GenBank/DDBJ databases">
        <title>An RpoN-dependent PEP-CTERM gene is involved in floc formation of an Aquincola tertiaricarbonis strain.</title>
        <authorList>
            <person name="Qiu D."/>
            <person name="Xia M."/>
        </authorList>
    </citation>
    <scope>NUCLEOTIDE SEQUENCE</scope>
    <source>
        <strain evidence="9">RN12</strain>
    </source>
</reference>
<dbReference type="InterPro" id="IPR000522">
    <property type="entry name" value="ABC_transptr_permease_BtuC"/>
</dbReference>
<dbReference type="EMBL" id="CP097636">
    <property type="protein sequence ID" value="URI11730.1"/>
    <property type="molecule type" value="Genomic_DNA"/>
</dbReference>
<evidence type="ECO:0000256" key="6">
    <source>
        <dbReference type="ARBA" id="ARBA00022989"/>
    </source>
</evidence>
<organism evidence="9 10">
    <name type="scientific">Aquincola tertiaricarbonis</name>
    <dbReference type="NCBI Taxonomy" id="391953"/>
    <lineage>
        <taxon>Bacteria</taxon>
        <taxon>Pseudomonadati</taxon>
        <taxon>Pseudomonadota</taxon>
        <taxon>Betaproteobacteria</taxon>
        <taxon>Burkholderiales</taxon>
        <taxon>Sphaerotilaceae</taxon>
        <taxon>Aquincola</taxon>
    </lineage>
</organism>
<sequence>MSSPAAPHRAHAAPPAAAGLSPRGLAAVLAALGLLLLAAGLAAGSEGFSWDWATDWPLIEAIRAPRTLGALLAGALLGLAGALAQGLFRNPLADPYLLGSAAGAGLGVVAVLAVGGVFGSTIGLAGVGWLLRLGLVGAAFVGALGGVSLTLLLARGAGQPLQLLLSGVVVGVLLGAVADLVLLVSPEALRGKQVFLLGTTSFLGWPSVAVLAAALAVALPLATRFARALDALVLGEASARSLGLDLPRVRLLLVVLMALATGTAVAQAGLVAFVGLVSPHLVRRCVVVTHGALLGLSALAGGLLLLAADVAARTLMAPQELPVGVLTAVVGGLYLMLLLRRRAAK</sequence>
<dbReference type="PANTHER" id="PTHR30472">
    <property type="entry name" value="FERRIC ENTEROBACTIN TRANSPORT SYSTEM PERMEASE PROTEIN"/>
    <property type="match status" value="1"/>
</dbReference>
<name>A0ABY4SHU8_AQUTE</name>
<evidence type="ECO:0000313" key="10">
    <source>
        <dbReference type="Proteomes" id="UP001056201"/>
    </source>
</evidence>
<accession>A0ABY4SHU8</accession>
<keyword evidence="10" id="KW-1185">Reference proteome</keyword>
<comment type="similarity">
    <text evidence="2">Belongs to the binding-protein-dependent transport system permease family. FecCD subfamily.</text>
</comment>
<evidence type="ECO:0000256" key="2">
    <source>
        <dbReference type="ARBA" id="ARBA00007935"/>
    </source>
</evidence>
<gene>
    <name evidence="9" type="ORF">MW290_22710</name>
</gene>
<feature type="transmembrane region" description="Helical" evidence="8">
    <location>
        <begin position="130"/>
        <end position="154"/>
    </location>
</feature>
<evidence type="ECO:0000313" key="9">
    <source>
        <dbReference type="EMBL" id="URI11730.1"/>
    </source>
</evidence>
<evidence type="ECO:0000256" key="8">
    <source>
        <dbReference type="SAM" id="Phobius"/>
    </source>
</evidence>
<dbReference type="InterPro" id="IPR037294">
    <property type="entry name" value="ABC_BtuC-like"/>
</dbReference>
<dbReference type="Proteomes" id="UP001056201">
    <property type="component" value="Chromosome 2"/>
</dbReference>
<feature type="transmembrane region" description="Helical" evidence="8">
    <location>
        <begin position="161"/>
        <end position="183"/>
    </location>
</feature>
<feature type="transmembrane region" description="Helical" evidence="8">
    <location>
        <begin position="203"/>
        <end position="222"/>
    </location>
</feature>
<comment type="subcellular location">
    <subcellularLocation>
        <location evidence="1">Cell membrane</location>
        <topology evidence="1">Multi-pass membrane protein</topology>
    </subcellularLocation>
</comment>
<evidence type="ECO:0000256" key="3">
    <source>
        <dbReference type="ARBA" id="ARBA00022448"/>
    </source>
</evidence>
<dbReference type="Gene3D" id="1.10.3470.10">
    <property type="entry name" value="ABC transporter involved in vitamin B12 uptake, BtuC"/>
    <property type="match status" value="1"/>
</dbReference>
<keyword evidence="4" id="KW-1003">Cell membrane</keyword>
<feature type="transmembrane region" description="Helical" evidence="8">
    <location>
        <begin position="95"/>
        <end position="118"/>
    </location>
</feature>
<evidence type="ECO:0000256" key="1">
    <source>
        <dbReference type="ARBA" id="ARBA00004651"/>
    </source>
</evidence>
<proteinExistence type="inferred from homology"/>
<keyword evidence="5 8" id="KW-0812">Transmembrane</keyword>
<keyword evidence="3" id="KW-0813">Transport</keyword>
<feature type="transmembrane region" description="Helical" evidence="8">
    <location>
        <begin position="320"/>
        <end position="339"/>
    </location>
</feature>
<keyword evidence="6 8" id="KW-1133">Transmembrane helix</keyword>